<organism evidence="1">
    <name type="scientific">Anguilla anguilla</name>
    <name type="common">European freshwater eel</name>
    <name type="synonym">Muraena anguilla</name>
    <dbReference type="NCBI Taxonomy" id="7936"/>
    <lineage>
        <taxon>Eukaryota</taxon>
        <taxon>Metazoa</taxon>
        <taxon>Chordata</taxon>
        <taxon>Craniata</taxon>
        <taxon>Vertebrata</taxon>
        <taxon>Euteleostomi</taxon>
        <taxon>Actinopterygii</taxon>
        <taxon>Neopterygii</taxon>
        <taxon>Teleostei</taxon>
        <taxon>Anguilliformes</taxon>
        <taxon>Anguillidae</taxon>
        <taxon>Anguilla</taxon>
    </lineage>
</organism>
<evidence type="ECO:0000313" key="1">
    <source>
        <dbReference type="EMBL" id="JAH63961.1"/>
    </source>
</evidence>
<dbReference type="AlphaFoldDB" id="A0A0E9UDV2"/>
<proteinExistence type="predicted"/>
<sequence>MIAMEINLTLNLAFVSKNLENDNIYKNPPANLLIPVTEFIPLICQGAAKIDYSPKRSDLFT</sequence>
<dbReference type="EMBL" id="GBXM01044616">
    <property type="protein sequence ID" value="JAH63961.1"/>
    <property type="molecule type" value="Transcribed_RNA"/>
</dbReference>
<reference evidence="1" key="1">
    <citation type="submission" date="2014-11" db="EMBL/GenBank/DDBJ databases">
        <authorList>
            <person name="Amaro Gonzalez C."/>
        </authorList>
    </citation>
    <scope>NUCLEOTIDE SEQUENCE</scope>
</reference>
<accession>A0A0E9UDV2</accession>
<reference evidence="1" key="2">
    <citation type="journal article" date="2015" name="Fish Shellfish Immunol.">
        <title>Early steps in the European eel (Anguilla anguilla)-Vibrio vulnificus interaction in the gills: Role of the RtxA13 toxin.</title>
        <authorList>
            <person name="Callol A."/>
            <person name="Pajuelo D."/>
            <person name="Ebbesson L."/>
            <person name="Teles M."/>
            <person name="MacKenzie S."/>
            <person name="Amaro C."/>
        </authorList>
    </citation>
    <scope>NUCLEOTIDE SEQUENCE</scope>
</reference>
<protein>
    <submittedName>
        <fullName evidence="1">Uncharacterized protein</fullName>
    </submittedName>
</protein>
<name>A0A0E9UDV2_ANGAN</name>